<keyword evidence="3" id="KW-1185">Reference proteome</keyword>
<dbReference type="EMBL" id="JBHTIS010004152">
    <property type="protein sequence ID" value="MFD1052127.1"/>
    <property type="molecule type" value="Genomic_DNA"/>
</dbReference>
<organism evidence="2 3">
    <name type="scientific">Kibdelosporangium lantanae</name>
    <dbReference type="NCBI Taxonomy" id="1497396"/>
    <lineage>
        <taxon>Bacteria</taxon>
        <taxon>Bacillati</taxon>
        <taxon>Actinomycetota</taxon>
        <taxon>Actinomycetes</taxon>
        <taxon>Pseudonocardiales</taxon>
        <taxon>Pseudonocardiaceae</taxon>
        <taxon>Kibdelosporangium</taxon>
    </lineage>
</organism>
<evidence type="ECO:0008006" key="4">
    <source>
        <dbReference type="Google" id="ProtNLM"/>
    </source>
</evidence>
<accession>A0ABW3MN82</accession>
<feature type="chain" id="PRO_5045182415" description="Secreted protein" evidence="1">
    <location>
        <begin position="22"/>
        <end position="81"/>
    </location>
</feature>
<feature type="signal peptide" evidence="1">
    <location>
        <begin position="1"/>
        <end position="21"/>
    </location>
</feature>
<name>A0ABW3MN82_9PSEU</name>
<feature type="non-terminal residue" evidence="2">
    <location>
        <position position="81"/>
    </location>
</feature>
<protein>
    <recommendedName>
        <fullName evidence="4">Secreted protein</fullName>
    </recommendedName>
</protein>
<dbReference type="Proteomes" id="UP001597045">
    <property type="component" value="Unassembled WGS sequence"/>
</dbReference>
<reference evidence="3" key="1">
    <citation type="journal article" date="2019" name="Int. J. Syst. Evol. Microbiol.">
        <title>The Global Catalogue of Microorganisms (GCM) 10K type strain sequencing project: providing services to taxonomists for standard genome sequencing and annotation.</title>
        <authorList>
            <consortium name="The Broad Institute Genomics Platform"/>
            <consortium name="The Broad Institute Genome Sequencing Center for Infectious Disease"/>
            <person name="Wu L."/>
            <person name="Ma J."/>
        </authorList>
    </citation>
    <scope>NUCLEOTIDE SEQUENCE [LARGE SCALE GENOMIC DNA]</scope>
    <source>
        <strain evidence="3">JCM 31486</strain>
    </source>
</reference>
<evidence type="ECO:0000313" key="3">
    <source>
        <dbReference type="Proteomes" id="UP001597045"/>
    </source>
</evidence>
<sequence>MRNLRRLVTAAACALSLGAVLVVTGIEGSGQPVAGIQGSGVIEQAFPDQIGTCVADEEWVPAHADLNWANVTGPDCWVLDW</sequence>
<gene>
    <name evidence="2" type="ORF">ACFQ1S_44420</name>
</gene>
<proteinExistence type="predicted"/>
<evidence type="ECO:0000313" key="2">
    <source>
        <dbReference type="EMBL" id="MFD1052127.1"/>
    </source>
</evidence>
<comment type="caution">
    <text evidence="2">The sequence shown here is derived from an EMBL/GenBank/DDBJ whole genome shotgun (WGS) entry which is preliminary data.</text>
</comment>
<keyword evidence="1" id="KW-0732">Signal</keyword>
<evidence type="ECO:0000256" key="1">
    <source>
        <dbReference type="SAM" id="SignalP"/>
    </source>
</evidence>